<proteinExistence type="predicted"/>
<evidence type="ECO:0000256" key="1">
    <source>
        <dbReference type="SAM" id="MobiDB-lite"/>
    </source>
</evidence>
<reference evidence="2" key="1">
    <citation type="submission" date="2023-03" db="EMBL/GenBank/DDBJ databases">
        <title>Massive genome expansion in bonnet fungi (Mycena s.s.) driven by repeated elements and novel gene families across ecological guilds.</title>
        <authorList>
            <consortium name="Lawrence Berkeley National Laboratory"/>
            <person name="Harder C.B."/>
            <person name="Miyauchi S."/>
            <person name="Viragh M."/>
            <person name="Kuo A."/>
            <person name="Thoen E."/>
            <person name="Andreopoulos B."/>
            <person name="Lu D."/>
            <person name="Skrede I."/>
            <person name="Drula E."/>
            <person name="Henrissat B."/>
            <person name="Morin E."/>
            <person name="Kohler A."/>
            <person name="Barry K."/>
            <person name="LaButti K."/>
            <person name="Morin E."/>
            <person name="Salamov A."/>
            <person name="Lipzen A."/>
            <person name="Mereny Z."/>
            <person name="Hegedus B."/>
            <person name="Baldrian P."/>
            <person name="Stursova M."/>
            <person name="Weitz H."/>
            <person name="Taylor A."/>
            <person name="Grigoriev I.V."/>
            <person name="Nagy L.G."/>
            <person name="Martin F."/>
            <person name="Kauserud H."/>
        </authorList>
    </citation>
    <scope>NUCLEOTIDE SEQUENCE</scope>
    <source>
        <strain evidence="2">CBHHK067</strain>
    </source>
</reference>
<comment type="caution">
    <text evidence="2">The sequence shown here is derived from an EMBL/GenBank/DDBJ whole genome shotgun (WGS) entry which is preliminary data.</text>
</comment>
<keyword evidence="3" id="KW-1185">Reference proteome</keyword>
<organism evidence="2 3">
    <name type="scientific">Mycena rosella</name>
    <name type="common">Pink bonnet</name>
    <name type="synonym">Agaricus rosellus</name>
    <dbReference type="NCBI Taxonomy" id="1033263"/>
    <lineage>
        <taxon>Eukaryota</taxon>
        <taxon>Fungi</taxon>
        <taxon>Dikarya</taxon>
        <taxon>Basidiomycota</taxon>
        <taxon>Agaricomycotina</taxon>
        <taxon>Agaricomycetes</taxon>
        <taxon>Agaricomycetidae</taxon>
        <taxon>Agaricales</taxon>
        <taxon>Marasmiineae</taxon>
        <taxon>Mycenaceae</taxon>
        <taxon>Mycena</taxon>
    </lineage>
</organism>
<evidence type="ECO:0000313" key="3">
    <source>
        <dbReference type="Proteomes" id="UP001221757"/>
    </source>
</evidence>
<accession>A0AAD7CTJ3</accession>
<feature type="compositionally biased region" description="Low complexity" evidence="1">
    <location>
        <begin position="274"/>
        <end position="289"/>
    </location>
</feature>
<feature type="region of interest" description="Disordered" evidence="1">
    <location>
        <begin position="274"/>
        <end position="300"/>
    </location>
</feature>
<gene>
    <name evidence="2" type="ORF">B0H17DRAFT_1337223</name>
</gene>
<name>A0AAD7CTJ3_MYCRO</name>
<protein>
    <submittedName>
        <fullName evidence="2">Uncharacterized protein</fullName>
    </submittedName>
</protein>
<dbReference type="AlphaFoldDB" id="A0AAD7CTJ3"/>
<evidence type="ECO:0000313" key="2">
    <source>
        <dbReference type="EMBL" id="KAJ7661239.1"/>
    </source>
</evidence>
<dbReference type="EMBL" id="JARKIE010000250">
    <property type="protein sequence ID" value="KAJ7661239.1"/>
    <property type="molecule type" value="Genomic_DNA"/>
</dbReference>
<dbReference type="Proteomes" id="UP001221757">
    <property type="component" value="Unassembled WGS sequence"/>
</dbReference>
<sequence>MLLAEVSTSLIQVAKGAFEANKDRNYPAKTSEHILHLLEDSDGTTYEDRQFKGATAVEFILFESLHLRLLPPTNTVDICETLVDFLMAMLDDGVAFPSPTPTVPPGFFFAVAGELVRNNNNRLLHLRAFISDQVGDALDAIVEAAVKMRVSSLQSHAVLILQPRADDIEVEEYTEDDAGRRTLQFFQASQQTAAVYSDHFDVVYAFGLTLNDPPTATTPVTPSPSPSPTPTSIRALTAGVGRLNLALPTPASPSPNPISALAAGVGHINLNDPNLPTPATLTPTLSPTATPTPMPISPLTAGVKRLNLNDGYQGRRQRLRRE</sequence>